<comment type="caution">
    <text evidence="1">The sequence shown here is derived from an EMBL/GenBank/DDBJ whole genome shotgun (WGS) entry which is preliminary data.</text>
</comment>
<dbReference type="AlphaFoldDB" id="A0A1V6T5B2"/>
<accession>A0A1V6T5B2</accession>
<organism evidence="1 2">
    <name type="scientific">Penicillium steckii</name>
    <dbReference type="NCBI Taxonomy" id="303698"/>
    <lineage>
        <taxon>Eukaryota</taxon>
        <taxon>Fungi</taxon>
        <taxon>Dikarya</taxon>
        <taxon>Ascomycota</taxon>
        <taxon>Pezizomycotina</taxon>
        <taxon>Eurotiomycetes</taxon>
        <taxon>Eurotiomycetidae</taxon>
        <taxon>Eurotiales</taxon>
        <taxon>Aspergillaceae</taxon>
        <taxon>Penicillium</taxon>
    </lineage>
</organism>
<gene>
    <name evidence="1" type="ORF">PENSTE_c012G06422</name>
</gene>
<name>A0A1V6T5B2_9EURO</name>
<evidence type="ECO:0000313" key="1">
    <source>
        <dbReference type="EMBL" id="OQE21386.1"/>
    </source>
</evidence>
<protein>
    <submittedName>
        <fullName evidence="1">Uncharacterized protein</fullName>
    </submittedName>
</protein>
<proteinExistence type="predicted"/>
<keyword evidence="2" id="KW-1185">Reference proteome</keyword>
<dbReference type="EMBL" id="MLKD01000012">
    <property type="protein sequence ID" value="OQE21386.1"/>
    <property type="molecule type" value="Genomic_DNA"/>
</dbReference>
<dbReference type="Proteomes" id="UP000191285">
    <property type="component" value="Unassembled WGS sequence"/>
</dbReference>
<reference evidence="2" key="1">
    <citation type="journal article" date="2017" name="Nat. Microbiol.">
        <title>Global analysis of biosynthetic gene clusters reveals vast potential of secondary metabolite production in Penicillium species.</title>
        <authorList>
            <person name="Nielsen J.C."/>
            <person name="Grijseels S."/>
            <person name="Prigent S."/>
            <person name="Ji B."/>
            <person name="Dainat J."/>
            <person name="Nielsen K.F."/>
            <person name="Frisvad J.C."/>
            <person name="Workman M."/>
            <person name="Nielsen J."/>
        </authorList>
    </citation>
    <scope>NUCLEOTIDE SEQUENCE [LARGE SCALE GENOMIC DNA]</scope>
    <source>
        <strain evidence="2">IBT 24891</strain>
    </source>
</reference>
<evidence type="ECO:0000313" key="2">
    <source>
        <dbReference type="Proteomes" id="UP000191285"/>
    </source>
</evidence>
<sequence>MANITTAKFKQKANISVLTDISNYGHLCSSSIVGSVAMSGIGAIVEIDSSNSSFNLVFDEADTVAAAPRLFFV</sequence>